<gene>
    <name evidence="2" type="ORF">V8G54_031925</name>
</gene>
<feature type="transmembrane region" description="Helical" evidence="1">
    <location>
        <begin position="40"/>
        <end position="61"/>
    </location>
</feature>
<evidence type="ECO:0000256" key="1">
    <source>
        <dbReference type="SAM" id="Phobius"/>
    </source>
</evidence>
<dbReference type="PANTHER" id="PTHR33728">
    <property type="entry name" value="CTTNBP 2 AMINO-TERMINAL-LIKE PROTEIN"/>
    <property type="match status" value="1"/>
</dbReference>
<dbReference type="EMBL" id="CP144691">
    <property type="protein sequence ID" value="WVY92837.1"/>
    <property type="molecule type" value="Genomic_DNA"/>
</dbReference>
<accession>A0AAQ3MKJ1</accession>
<proteinExistence type="predicted"/>
<keyword evidence="1" id="KW-0812">Transmembrane</keyword>
<sequence>MVREHNISSSGWPPIGAPLNMQRDEYDQHWSSSFDSSVNAVSFGFVATAILISMFLVMAIFERFLKPTSPPLLPSGDWNRRRSSQMAFNGKITHPSPKFNDNVKAFNFFAFWPRLLRFPIVNGGHTVPSLLNVTVFRIWDSREHAFAIRQMPGILFIVYGNDATRSALGHMSLYASWVSVLMPGDETPSFIAHPAPAPCCPERISWPPHQHSSVPYSTYTTMHNINQV</sequence>
<protein>
    <submittedName>
        <fullName evidence="2">Uncharacterized protein</fullName>
    </submittedName>
</protein>
<dbReference type="Proteomes" id="UP001374535">
    <property type="component" value="Chromosome 10"/>
</dbReference>
<keyword evidence="3" id="KW-1185">Reference proteome</keyword>
<keyword evidence="1" id="KW-0472">Membrane</keyword>
<reference evidence="2 3" key="1">
    <citation type="journal article" date="2023" name="Life. Sci Alliance">
        <title>Evolutionary insights into 3D genome organization and epigenetic landscape of Vigna mungo.</title>
        <authorList>
            <person name="Junaid A."/>
            <person name="Singh B."/>
            <person name="Bhatia S."/>
        </authorList>
    </citation>
    <scope>NUCLEOTIDE SEQUENCE [LARGE SCALE GENOMIC DNA]</scope>
    <source>
        <strain evidence="2">Urdbean</strain>
    </source>
</reference>
<organism evidence="2 3">
    <name type="scientific">Vigna mungo</name>
    <name type="common">Black gram</name>
    <name type="synonym">Phaseolus mungo</name>
    <dbReference type="NCBI Taxonomy" id="3915"/>
    <lineage>
        <taxon>Eukaryota</taxon>
        <taxon>Viridiplantae</taxon>
        <taxon>Streptophyta</taxon>
        <taxon>Embryophyta</taxon>
        <taxon>Tracheophyta</taxon>
        <taxon>Spermatophyta</taxon>
        <taxon>Magnoliopsida</taxon>
        <taxon>eudicotyledons</taxon>
        <taxon>Gunneridae</taxon>
        <taxon>Pentapetalae</taxon>
        <taxon>rosids</taxon>
        <taxon>fabids</taxon>
        <taxon>Fabales</taxon>
        <taxon>Fabaceae</taxon>
        <taxon>Papilionoideae</taxon>
        <taxon>50 kb inversion clade</taxon>
        <taxon>NPAAA clade</taxon>
        <taxon>indigoferoid/millettioid clade</taxon>
        <taxon>Phaseoleae</taxon>
        <taxon>Vigna</taxon>
    </lineage>
</organism>
<evidence type="ECO:0000313" key="3">
    <source>
        <dbReference type="Proteomes" id="UP001374535"/>
    </source>
</evidence>
<evidence type="ECO:0000313" key="2">
    <source>
        <dbReference type="EMBL" id="WVY92837.1"/>
    </source>
</evidence>
<dbReference type="AlphaFoldDB" id="A0AAQ3MKJ1"/>
<dbReference type="PANTHER" id="PTHR33728:SF13">
    <property type="entry name" value="CTTNBP 2 AMINO-TERMINAL-LIKE PROTEIN"/>
    <property type="match status" value="1"/>
</dbReference>
<keyword evidence="1" id="KW-1133">Transmembrane helix</keyword>
<name>A0AAQ3MKJ1_VIGMU</name>